<dbReference type="Proteomes" id="UP000515153">
    <property type="component" value="Unplaced"/>
</dbReference>
<evidence type="ECO:0000256" key="10">
    <source>
        <dbReference type="ARBA" id="ARBA00023235"/>
    </source>
</evidence>
<dbReference type="Pfam" id="PF05199">
    <property type="entry name" value="GMC_oxred_C"/>
    <property type="match status" value="1"/>
</dbReference>
<feature type="compositionally biased region" description="Acidic residues" evidence="16">
    <location>
        <begin position="88"/>
        <end position="97"/>
    </location>
</feature>
<name>A0A6P8BEH2_PYRGI</name>
<sequence>MTPRAEPMVLSKDSFEGLDDGQSCGYSRPQPAQSKPDMTHSFLQPGQYYHNYNNKWAQFPPTPSISEAPTSAPNSPFRPNYKRVRVEDENESSEDCQDSQGGLGIKENISSPRVSPIPSPEPSPALTEEPESYLTSSQRRTKSHPIRTAGPHDSEPSGPRSQAHAKIHTYIDGAERHAAGAFPRISKPVELLRSSYDVVVIGSGYGGGVAASRMARAGESVCVLERGQERWPGEYPTGAREALEQLHFSGEFSPYWLPGKTAVGGDPTGMYHLILGRGQNAVVGNGLGGTSLMNANVFLEADADTMAKKAWPPELREKDALAPYYKRVREVLEPEVYPDDWPELPKARMLKKQAEHLNMSSKFRKVEQTTRFRNGPNSCGVEMSPSALTGQDATGVNDGSKTTTLVTYLADAWNWGAEMFCECEVRHIEKVTDSRGGYLIYFAWHGRNRGCFASNLRGDLMWVHAKNAVFLGAGAIGTTEILLRSRAMGLETSSLVGQNMSGNGDILAFGYNTDEEVNAVGRVYPDPYNPVGPCITSIIDNREGHPNPLDGFVIQEGTVPRALAHLFQAMLDFMPGSQSPKDDTVVQRTQAALARWGSRILGPYFRRGAVERTQVYLVMSHDTNHAVLSLKNDRPVLEFLGVGRGSHVKEINQLLAKATEAVGGTLVQTPFFALMGEQQVTVHPIGGASMARDNTGATGVTDHKGEVFMGPGRETHKGLIVTDGALIPAALGANPLATISAIAERCVEKWAETCDLEISKEKNGILDLFGEPAHVPRDRQLRQEVLDIQEQLQRLPRAHTIREVLLSRADSVGKAEDAMERAKSLRKSGFGFTEVMSGFVHKGANMREDVQETYELAYRTAKSLCENARFFLSVQALCTKDMVQDYRNRGMLTGTFICPTIPGSPFMVKRGEFGLFVRDHKAPGTRNLTYNFDMMGINGEVLHFHGYKVVDSSVALSPRRFWRSTTTLYVTITNTDYPARVDPEDIEAWRHCSVVARGIMSIQPKDFWSEILTLSPTGSSFIHKAKSAASFMSFFTRKSLSLLVTPFTPLQYPSRTYVGYVNDTLPTQSFKIVASDGVTTRLHMWEATHTPLGPDGKPTPAKNLFMIPGAAVDHQIFALPTIPYNAVNYFTRAGYRVFVTVHRIGQLMSAKINYTTYDARLDLKACLEYIRKEYSESGDPKKPSKIYTIAHCMGSVAFASGLLDGTIPSDWILGITCSQVFMNPIWGPSNMAKVMAGPIPMDKLYKMVAGNWFSCSTGVDDAFVQRLVNQALRLMPDSRSELCNSASCHRTSLVFGRCWNHRNLNEATHRQIDRFFGGVNMTLLSLLMKMGSEGHVMGNAPLCNDLTTPANIQRLRGIPFLLFSGRDNAVLSIEATERTYEKLTDTFGGMHYPRRAADQDPTMPSTDVTPQTGASDSGVEYRRRVVPGYGHLDCWMGRNAWKDIYPFVREEVDRVVRGETYRFDEPEDKFKAMVRDGDLLC</sequence>
<protein>
    <recommendedName>
        <fullName evidence="14">Cholesterol oxidase</fullName>
        <ecNumber evidence="13">1.1.3.6</ecNumber>
        <ecNumber evidence="11">5.3.3.1</ecNumber>
    </recommendedName>
    <alternativeName>
        <fullName evidence="15">Cholesterol isomerase</fullName>
    </alternativeName>
</protein>
<keyword evidence="5" id="KW-0274">FAD</keyword>
<keyword evidence="10" id="KW-0413">Isomerase</keyword>
<dbReference type="Pfam" id="PF00890">
    <property type="entry name" value="FAD_binding_2"/>
    <property type="match status" value="1"/>
</dbReference>
<dbReference type="GO" id="GO:0004769">
    <property type="term" value="F:steroid Delta-isomerase activity"/>
    <property type="evidence" value="ECO:0007669"/>
    <property type="project" value="UniProtKB-EC"/>
</dbReference>
<feature type="domain" description="Glucose-methanol-choline oxidoreductase C-terminal" evidence="19">
    <location>
        <begin position="680"/>
        <end position="743"/>
    </location>
</feature>
<dbReference type="InterPro" id="IPR003953">
    <property type="entry name" value="FAD-dep_OxRdtase_2_FAD-bd"/>
</dbReference>
<keyword evidence="6" id="KW-0560">Oxidoreductase</keyword>
<evidence type="ECO:0000256" key="8">
    <source>
        <dbReference type="ARBA" id="ARBA00023166"/>
    </source>
</evidence>
<evidence type="ECO:0000259" key="18">
    <source>
        <dbReference type="Pfam" id="PF00890"/>
    </source>
</evidence>
<dbReference type="Gene3D" id="3.40.50.1820">
    <property type="entry name" value="alpha/beta hydrolase"/>
    <property type="match status" value="1"/>
</dbReference>
<gene>
    <name evidence="21" type="ORF">PgNI_03509</name>
</gene>
<dbReference type="InterPro" id="IPR052542">
    <property type="entry name" value="Cholesterol_Oxidase"/>
</dbReference>
<dbReference type="SUPFAM" id="SSF53474">
    <property type="entry name" value="alpha/beta-Hydrolases"/>
    <property type="match status" value="1"/>
</dbReference>
<dbReference type="RefSeq" id="XP_030985638.1">
    <property type="nucleotide sequence ID" value="XM_031123563.1"/>
</dbReference>
<dbReference type="GeneID" id="41958473"/>
<dbReference type="InterPro" id="IPR029058">
    <property type="entry name" value="AB_hydrolase_fold"/>
</dbReference>
<dbReference type="PANTHER" id="PTHR47470">
    <property type="entry name" value="CHOLESTEROL OXIDASE"/>
    <property type="match status" value="1"/>
</dbReference>
<dbReference type="EC" id="5.3.3.1" evidence="11"/>
<dbReference type="GO" id="GO:0050660">
    <property type="term" value="F:flavin adenine dinucleotide binding"/>
    <property type="evidence" value="ECO:0007669"/>
    <property type="project" value="InterPro"/>
</dbReference>
<keyword evidence="8" id="KW-1207">Sterol metabolism</keyword>
<feature type="domain" description="Glucose-methanol-choline oxidoreductase N-terminal" evidence="17">
    <location>
        <begin position="278"/>
        <end position="500"/>
    </location>
</feature>
<evidence type="ECO:0000256" key="2">
    <source>
        <dbReference type="ARBA" id="ARBA00010790"/>
    </source>
</evidence>
<dbReference type="EC" id="1.1.3.6" evidence="13"/>
<feature type="region of interest" description="Disordered" evidence="16">
    <location>
        <begin position="1"/>
        <end position="163"/>
    </location>
</feature>
<dbReference type="InterPro" id="IPR007867">
    <property type="entry name" value="GMC_OxRtase_C"/>
</dbReference>
<evidence type="ECO:0000259" key="17">
    <source>
        <dbReference type="Pfam" id="PF00732"/>
    </source>
</evidence>
<dbReference type="PANTHER" id="PTHR47470:SF1">
    <property type="entry name" value="FAD-DEPENDENT OXIDOREDUCTASE 2 FAD BINDING DOMAIN-CONTAINING PROTEIN"/>
    <property type="match status" value="1"/>
</dbReference>
<evidence type="ECO:0000256" key="6">
    <source>
        <dbReference type="ARBA" id="ARBA00023002"/>
    </source>
</evidence>
<evidence type="ECO:0000256" key="12">
    <source>
        <dbReference type="ARBA" id="ARBA00049645"/>
    </source>
</evidence>
<evidence type="ECO:0000256" key="7">
    <source>
        <dbReference type="ARBA" id="ARBA00023098"/>
    </source>
</evidence>
<dbReference type="SUPFAM" id="SSF51905">
    <property type="entry name" value="FAD/NAD(P)-binding domain"/>
    <property type="match status" value="1"/>
</dbReference>
<evidence type="ECO:0000256" key="1">
    <source>
        <dbReference type="ARBA" id="ARBA00001974"/>
    </source>
</evidence>
<keyword evidence="20" id="KW-1185">Reference proteome</keyword>
<evidence type="ECO:0000313" key="21">
    <source>
        <dbReference type="RefSeq" id="XP_030985638.1"/>
    </source>
</evidence>
<keyword evidence="3" id="KW-0153">Cholesterol metabolism</keyword>
<feature type="compositionally biased region" description="Polar residues" evidence="16">
    <location>
        <begin position="1402"/>
        <end position="1415"/>
    </location>
</feature>
<accession>A0A6P8BEH2</accession>
<comment type="cofactor">
    <cofactor evidence="1">
        <name>FAD</name>
        <dbReference type="ChEBI" id="CHEBI:57692"/>
    </cofactor>
</comment>
<keyword evidence="7" id="KW-0443">Lipid metabolism</keyword>
<dbReference type="Pfam" id="PF00732">
    <property type="entry name" value="GMC_oxred_N"/>
    <property type="match status" value="1"/>
</dbReference>
<evidence type="ECO:0000256" key="16">
    <source>
        <dbReference type="SAM" id="MobiDB-lite"/>
    </source>
</evidence>
<evidence type="ECO:0000256" key="9">
    <source>
        <dbReference type="ARBA" id="ARBA00023221"/>
    </source>
</evidence>
<evidence type="ECO:0000256" key="3">
    <source>
        <dbReference type="ARBA" id="ARBA00022548"/>
    </source>
</evidence>
<evidence type="ECO:0000256" key="4">
    <source>
        <dbReference type="ARBA" id="ARBA00022630"/>
    </source>
</evidence>
<evidence type="ECO:0000259" key="19">
    <source>
        <dbReference type="Pfam" id="PF05199"/>
    </source>
</evidence>
<evidence type="ECO:0000256" key="14">
    <source>
        <dbReference type="ARBA" id="ARBA00049744"/>
    </source>
</evidence>
<feature type="domain" description="FAD-dependent oxidoreductase 2 FAD-binding" evidence="18">
    <location>
        <begin position="197"/>
        <end position="229"/>
    </location>
</feature>
<dbReference type="KEGG" id="pgri:PgNI_03509"/>
<dbReference type="InterPro" id="IPR000172">
    <property type="entry name" value="GMC_OxRdtase_N"/>
</dbReference>
<feature type="region of interest" description="Disordered" evidence="16">
    <location>
        <begin position="1391"/>
        <end position="1418"/>
    </location>
</feature>
<evidence type="ECO:0000256" key="13">
    <source>
        <dbReference type="ARBA" id="ARBA00049723"/>
    </source>
</evidence>
<keyword evidence="9" id="KW-0753">Steroid metabolism</keyword>
<evidence type="ECO:0000256" key="5">
    <source>
        <dbReference type="ARBA" id="ARBA00022827"/>
    </source>
</evidence>
<proteinExistence type="inferred from homology"/>
<evidence type="ECO:0000256" key="11">
    <source>
        <dbReference type="ARBA" id="ARBA00038856"/>
    </source>
</evidence>
<feature type="compositionally biased region" description="Polar residues" evidence="16">
    <location>
        <begin position="64"/>
        <end position="74"/>
    </location>
</feature>
<reference evidence="21" key="1">
    <citation type="journal article" date="2019" name="Mol. Biol. Evol.">
        <title>Blast fungal genomes show frequent chromosomal changes, gene gains and losses, and effector gene turnover.</title>
        <authorList>
            <person name="Gomez Luciano L.B."/>
            <person name="Jason Tsai I."/>
            <person name="Chuma I."/>
            <person name="Tosa Y."/>
            <person name="Chen Y.H."/>
            <person name="Li J.Y."/>
            <person name="Li M.Y."/>
            <person name="Jade Lu M.Y."/>
            <person name="Nakayashiki H."/>
            <person name="Li W.H."/>
        </authorList>
    </citation>
    <scope>NUCLEOTIDE SEQUENCE</scope>
    <source>
        <strain evidence="21">NI907</strain>
    </source>
</reference>
<evidence type="ECO:0000256" key="15">
    <source>
        <dbReference type="ARBA" id="ARBA00049778"/>
    </source>
</evidence>
<dbReference type="GO" id="GO:0016995">
    <property type="term" value="F:cholesterol oxidase activity"/>
    <property type="evidence" value="ECO:0007669"/>
    <property type="project" value="UniProtKB-EC"/>
</dbReference>
<comment type="pathway">
    <text evidence="12">Steroid metabolism; cholesterol degradation.</text>
</comment>
<reference evidence="21" key="2">
    <citation type="submission" date="2019-10" db="EMBL/GenBank/DDBJ databases">
        <authorList>
            <consortium name="NCBI Genome Project"/>
        </authorList>
    </citation>
    <scope>NUCLEOTIDE SEQUENCE</scope>
    <source>
        <strain evidence="21">NI907</strain>
    </source>
</reference>
<dbReference type="InterPro" id="IPR036188">
    <property type="entry name" value="FAD/NAD-bd_sf"/>
</dbReference>
<evidence type="ECO:0000313" key="20">
    <source>
        <dbReference type="Proteomes" id="UP000515153"/>
    </source>
</evidence>
<comment type="similarity">
    <text evidence="2">Belongs to the GMC oxidoreductase family.</text>
</comment>
<dbReference type="Gene3D" id="3.50.50.60">
    <property type="entry name" value="FAD/NAD(P)-binding domain"/>
    <property type="match status" value="3"/>
</dbReference>
<dbReference type="GO" id="GO:0008203">
    <property type="term" value="P:cholesterol metabolic process"/>
    <property type="evidence" value="ECO:0007669"/>
    <property type="project" value="UniProtKB-KW"/>
</dbReference>
<reference evidence="21" key="3">
    <citation type="submission" date="2025-08" db="UniProtKB">
        <authorList>
            <consortium name="RefSeq"/>
        </authorList>
    </citation>
    <scope>IDENTIFICATION</scope>
    <source>
        <strain evidence="21">NI907</strain>
    </source>
</reference>
<keyword evidence="4" id="KW-0285">Flavoprotein</keyword>
<organism evidence="20 21">
    <name type="scientific">Pyricularia grisea</name>
    <name type="common">Crabgrass-specific blast fungus</name>
    <name type="synonym">Magnaporthe grisea</name>
    <dbReference type="NCBI Taxonomy" id="148305"/>
    <lineage>
        <taxon>Eukaryota</taxon>
        <taxon>Fungi</taxon>
        <taxon>Dikarya</taxon>
        <taxon>Ascomycota</taxon>
        <taxon>Pezizomycotina</taxon>
        <taxon>Sordariomycetes</taxon>
        <taxon>Sordariomycetidae</taxon>
        <taxon>Magnaporthales</taxon>
        <taxon>Pyriculariaceae</taxon>
        <taxon>Pyricularia</taxon>
    </lineage>
</organism>